<name>A0A3L8A7C6_9BACE</name>
<dbReference type="EMBL" id="RAZM01000103">
    <property type="protein sequence ID" value="RLT78503.1"/>
    <property type="molecule type" value="Genomic_DNA"/>
</dbReference>
<feature type="transmembrane region" description="Helical" evidence="1">
    <location>
        <begin position="42"/>
        <end position="62"/>
    </location>
</feature>
<gene>
    <name evidence="2" type="ORF">D7Y07_18905</name>
    <name evidence="3" type="ORF">E4T97_12935</name>
</gene>
<dbReference type="AlphaFoldDB" id="A0A3L8A7C6"/>
<reference evidence="2 4" key="1">
    <citation type="submission" date="2018-09" db="EMBL/GenBank/DDBJ databases">
        <title>Murine metabolic-syndrome-specific gut microbial biobank.</title>
        <authorList>
            <person name="Liu C."/>
        </authorList>
    </citation>
    <scope>NUCLEOTIDE SEQUENCE [LARGE SCALE GENOMIC DNA]</scope>
    <source>
        <strain evidence="2 4">0.1X-D8-26</strain>
    </source>
</reference>
<protein>
    <submittedName>
        <fullName evidence="2">Uncharacterized protein</fullName>
    </submittedName>
</protein>
<feature type="transmembrane region" description="Helical" evidence="1">
    <location>
        <begin position="17"/>
        <end position="36"/>
    </location>
</feature>
<comment type="caution">
    <text evidence="2">The sequence shown here is derived from an EMBL/GenBank/DDBJ whole genome shotgun (WGS) entry which is preliminary data.</text>
</comment>
<organism evidence="2 4">
    <name type="scientific">Bacteroides acidifaciens</name>
    <dbReference type="NCBI Taxonomy" id="85831"/>
    <lineage>
        <taxon>Bacteria</taxon>
        <taxon>Pseudomonadati</taxon>
        <taxon>Bacteroidota</taxon>
        <taxon>Bacteroidia</taxon>
        <taxon>Bacteroidales</taxon>
        <taxon>Bacteroidaceae</taxon>
        <taxon>Bacteroides</taxon>
    </lineage>
</organism>
<evidence type="ECO:0000256" key="1">
    <source>
        <dbReference type="SAM" id="Phobius"/>
    </source>
</evidence>
<accession>A0A3L8A7C6</accession>
<evidence type="ECO:0000313" key="4">
    <source>
        <dbReference type="Proteomes" id="UP000267159"/>
    </source>
</evidence>
<evidence type="ECO:0000313" key="3">
    <source>
        <dbReference type="EMBL" id="TFU48668.1"/>
    </source>
</evidence>
<evidence type="ECO:0000313" key="5">
    <source>
        <dbReference type="Proteomes" id="UP000298073"/>
    </source>
</evidence>
<sequence>MKLKTALPKPLLAKMRLFLIVLTSCVIVTCIFLIIIHPEAWVAPSCGIAIALCILLYQVYCIRKRRKS</sequence>
<dbReference type="EMBL" id="SPPV01000027">
    <property type="protein sequence ID" value="TFU48668.1"/>
    <property type="molecule type" value="Genomic_DNA"/>
</dbReference>
<evidence type="ECO:0000313" key="2">
    <source>
        <dbReference type="EMBL" id="RLT78503.1"/>
    </source>
</evidence>
<keyword evidence="1" id="KW-1133">Transmembrane helix</keyword>
<dbReference type="Proteomes" id="UP000267159">
    <property type="component" value="Unassembled WGS sequence"/>
</dbReference>
<dbReference type="RefSeq" id="WP_121765514.1">
    <property type="nucleotide sequence ID" value="NZ_BLLS01000130.1"/>
</dbReference>
<dbReference type="Proteomes" id="UP000298073">
    <property type="component" value="Unassembled WGS sequence"/>
</dbReference>
<reference evidence="3 5" key="2">
    <citation type="submission" date="2019-03" db="EMBL/GenBank/DDBJ databases">
        <title>Diversity of the mouse oral microbiome.</title>
        <authorList>
            <person name="Joseph S."/>
            <person name="Aduse-Opoku J."/>
            <person name="Curtis M."/>
            <person name="Wade W."/>
            <person name="Hashim A."/>
        </authorList>
    </citation>
    <scope>NUCLEOTIDE SEQUENCE [LARGE SCALE GENOMIC DNA]</scope>
    <source>
        <strain evidence="3 5">P2318</strain>
    </source>
</reference>
<keyword evidence="1" id="KW-0812">Transmembrane</keyword>
<proteinExistence type="predicted"/>
<keyword evidence="1" id="KW-0472">Membrane</keyword>